<sequence>MERIYGEMANTIDRRCQEYVYNHSNGHLGVGCILFDRSRSLISKSENGLKFLQNLPVTPQ</sequence>
<dbReference type="Proteomes" id="UP000068167">
    <property type="component" value="Chromosome"/>
</dbReference>
<dbReference type="KEGG" id="mpk:VL20_3050"/>
<reference evidence="1 2" key="1">
    <citation type="journal article" date="2016" name="Stand. Genomic Sci.">
        <title>Complete genome sequence and genomic characterization of Microcystis panniformis FACHB 1757 by third-generation sequencing.</title>
        <authorList>
            <person name="Zhang J.Y."/>
            <person name="Guan R."/>
            <person name="Zhang H.J."/>
            <person name="Li H."/>
            <person name="Xiao P."/>
            <person name="Yu G.L."/>
            <person name="Du L."/>
            <person name="Cao D.M."/>
            <person name="Zhu B.C."/>
            <person name="Li R.H."/>
            <person name="Lu Z.H."/>
        </authorList>
    </citation>
    <scope>NUCLEOTIDE SEQUENCE [LARGE SCALE GENOMIC DNA]</scope>
    <source>
        <strain evidence="1 2">FACHB-1757</strain>
    </source>
</reference>
<dbReference type="PATRIC" id="fig|1638788.3.peg.3073"/>
<dbReference type="PROSITE" id="PS51257">
    <property type="entry name" value="PROKAR_LIPOPROTEIN"/>
    <property type="match status" value="1"/>
</dbReference>
<organism evidence="1 2">
    <name type="scientific">Microcystis panniformis FACHB-1757</name>
    <dbReference type="NCBI Taxonomy" id="1638788"/>
    <lineage>
        <taxon>Bacteria</taxon>
        <taxon>Bacillati</taxon>
        <taxon>Cyanobacteriota</taxon>
        <taxon>Cyanophyceae</taxon>
        <taxon>Oscillatoriophycideae</taxon>
        <taxon>Chroococcales</taxon>
        <taxon>Microcystaceae</taxon>
        <taxon>Microcystis</taxon>
    </lineage>
</organism>
<evidence type="ECO:0000313" key="2">
    <source>
        <dbReference type="Proteomes" id="UP000068167"/>
    </source>
</evidence>
<proteinExistence type="predicted"/>
<keyword evidence="2" id="KW-1185">Reference proteome</keyword>
<dbReference type="EMBL" id="CP011339">
    <property type="protein sequence ID" value="AKV68075.1"/>
    <property type="molecule type" value="Genomic_DNA"/>
</dbReference>
<dbReference type="AlphaFoldDB" id="A0A0K1S1Y8"/>
<name>A0A0K1S1Y8_9CHRO</name>
<protein>
    <submittedName>
        <fullName evidence="1">Cobalt-precorrin-6 synthase anaerobic</fullName>
    </submittedName>
</protein>
<gene>
    <name evidence="1" type="ORF">VL20_3050</name>
</gene>
<accession>A0A0K1S1Y8</accession>
<evidence type="ECO:0000313" key="1">
    <source>
        <dbReference type="EMBL" id="AKV68075.1"/>
    </source>
</evidence>